<keyword evidence="6" id="KW-1185">Reference proteome</keyword>
<keyword evidence="3" id="KW-0804">Transcription</keyword>
<evidence type="ECO:0000256" key="1">
    <source>
        <dbReference type="ARBA" id="ARBA00023015"/>
    </source>
</evidence>
<evidence type="ECO:0000313" key="6">
    <source>
        <dbReference type="Proteomes" id="UP000569914"/>
    </source>
</evidence>
<evidence type="ECO:0000259" key="4">
    <source>
        <dbReference type="PROSITE" id="PS01124"/>
    </source>
</evidence>
<proteinExistence type="predicted"/>
<dbReference type="SUPFAM" id="SSF46689">
    <property type="entry name" value="Homeodomain-like"/>
    <property type="match status" value="2"/>
</dbReference>
<dbReference type="RefSeq" id="WP_179749732.1">
    <property type="nucleotide sequence ID" value="NZ_JACCBU010000001.1"/>
</dbReference>
<keyword evidence="2" id="KW-0238">DNA-binding</keyword>
<dbReference type="InterPro" id="IPR052158">
    <property type="entry name" value="INH-QAR"/>
</dbReference>
<dbReference type="PROSITE" id="PS00041">
    <property type="entry name" value="HTH_ARAC_FAMILY_1"/>
    <property type="match status" value="1"/>
</dbReference>
<evidence type="ECO:0000313" key="5">
    <source>
        <dbReference type="EMBL" id="NYE70351.1"/>
    </source>
</evidence>
<dbReference type="PANTHER" id="PTHR43130">
    <property type="entry name" value="ARAC-FAMILY TRANSCRIPTIONAL REGULATOR"/>
    <property type="match status" value="1"/>
</dbReference>
<name>A0A7Y9LC03_9ACTN</name>
<dbReference type="PROSITE" id="PS01124">
    <property type="entry name" value="HTH_ARAC_FAMILY_2"/>
    <property type="match status" value="1"/>
</dbReference>
<dbReference type="EMBL" id="JACCBU010000001">
    <property type="protein sequence ID" value="NYE70351.1"/>
    <property type="molecule type" value="Genomic_DNA"/>
</dbReference>
<evidence type="ECO:0000256" key="2">
    <source>
        <dbReference type="ARBA" id="ARBA00023125"/>
    </source>
</evidence>
<dbReference type="SUPFAM" id="SSF52317">
    <property type="entry name" value="Class I glutamine amidotransferase-like"/>
    <property type="match status" value="1"/>
</dbReference>
<dbReference type="GO" id="GO:0043565">
    <property type="term" value="F:sequence-specific DNA binding"/>
    <property type="evidence" value="ECO:0007669"/>
    <property type="project" value="InterPro"/>
</dbReference>
<dbReference type="Pfam" id="PF12833">
    <property type="entry name" value="HTH_18"/>
    <property type="match status" value="1"/>
</dbReference>
<feature type="domain" description="HTH araC/xylS-type" evidence="4">
    <location>
        <begin position="219"/>
        <end position="317"/>
    </location>
</feature>
<dbReference type="Gene3D" id="1.10.10.60">
    <property type="entry name" value="Homeodomain-like"/>
    <property type="match status" value="1"/>
</dbReference>
<reference evidence="5 6" key="1">
    <citation type="submission" date="2020-07" db="EMBL/GenBank/DDBJ databases">
        <title>Sequencing the genomes of 1000 actinobacteria strains.</title>
        <authorList>
            <person name="Klenk H.-P."/>
        </authorList>
    </citation>
    <scope>NUCLEOTIDE SEQUENCE [LARGE SCALE GENOMIC DNA]</scope>
    <source>
        <strain evidence="5 6">DSM 22083</strain>
    </source>
</reference>
<organism evidence="5 6">
    <name type="scientific">Microlunatus parietis</name>
    <dbReference type="NCBI Taxonomy" id="682979"/>
    <lineage>
        <taxon>Bacteria</taxon>
        <taxon>Bacillati</taxon>
        <taxon>Actinomycetota</taxon>
        <taxon>Actinomycetes</taxon>
        <taxon>Propionibacteriales</taxon>
        <taxon>Propionibacteriaceae</taxon>
        <taxon>Microlunatus</taxon>
    </lineage>
</organism>
<gene>
    <name evidence="5" type="ORF">BKA15_001680</name>
</gene>
<dbReference type="SMART" id="SM00342">
    <property type="entry name" value="HTH_ARAC"/>
    <property type="match status" value="1"/>
</dbReference>
<protein>
    <submittedName>
        <fullName evidence="5">Transcriptional regulator GlxA family with amidase domain</fullName>
    </submittedName>
</protein>
<dbReference type="PANTHER" id="PTHR43130:SF3">
    <property type="entry name" value="HTH-TYPE TRANSCRIPTIONAL REGULATOR RV1931C"/>
    <property type="match status" value="1"/>
</dbReference>
<dbReference type="InterPro" id="IPR009057">
    <property type="entry name" value="Homeodomain-like_sf"/>
</dbReference>
<dbReference type="Gene3D" id="3.40.50.880">
    <property type="match status" value="1"/>
</dbReference>
<dbReference type="CDD" id="cd03137">
    <property type="entry name" value="GATase1_AraC_1"/>
    <property type="match status" value="1"/>
</dbReference>
<sequence length="320" mass="34890">MALRTVSVLLVEPVSVFEFALATEVFGLDRRDNGIEPLDFRVCTERPGTPLQTKTLSPFTITATDGLDAVAGSDLVIMSATLPRTPTGYSQALLQTLRDAHEEGAMILSLCSGSFALGAAGLLDGRACTTHWMYFDAMERAFPKIKLDRTALYVQDGRVITSAGTAAGIDASLHLVRAELGTKVANKIARRMVVPPIRDGGQQQFIDLPMPESSADSLAPTLSWVAAHLDQNHTAASLAQRAMMSERTFARRFAAEVGTTPHKWLIQQRVLAARSLLEESDLGIEQIAERVGFNSAVVLRDHFRRQVGLAPADYRRRFVA</sequence>
<dbReference type="AlphaFoldDB" id="A0A7Y9LC03"/>
<dbReference type="InterPro" id="IPR002818">
    <property type="entry name" value="DJ-1/PfpI"/>
</dbReference>
<dbReference type="InterPro" id="IPR029062">
    <property type="entry name" value="Class_I_gatase-like"/>
</dbReference>
<accession>A0A7Y9LC03</accession>
<keyword evidence="1" id="KW-0805">Transcription regulation</keyword>
<dbReference type="InterPro" id="IPR018062">
    <property type="entry name" value="HTH_AraC-typ_CS"/>
</dbReference>
<dbReference type="InterPro" id="IPR018060">
    <property type="entry name" value="HTH_AraC"/>
</dbReference>
<dbReference type="Proteomes" id="UP000569914">
    <property type="component" value="Unassembled WGS sequence"/>
</dbReference>
<comment type="caution">
    <text evidence="5">The sequence shown here is derived from an EMBL/GenBank/DDBJ whole genome shotgun (WGS) entry which is preliminary data.</text>
</comment>
<evidence type="ECO:0000256" key="3">
    <source>
        <dbReference type="ARBA" id="ARBA00023163"/>
    </source>
</evidence>
<dbReference type="Pfam" id="PF01965">
    <property type="entry name" value="DJ-1_PfpI"/>
    <property type="match status" value="1"/>
</dbReference>
<dbReference type="GO" id="GO:0003700">
    <property type="term" value="F:DNA-binding transcription factor activity"/>
    <property type="evidence" value="ECO:0007669"/>
    <property type="project" value="InterPro"/>
</dbReference>